<dbReference type="EMBL" id="OU898285">
    <property type="protein sequence ID" value="CAG9828346.1"/>
    <property type="molecule type" value="Genomic_DNA"/>
</dbReference>
<feature type="region of interest" description="Disordered" evidence="7">
    <location>
        <begin position="413"/>
        <end position="527"/>
    </location>
</feature>
<evidence type="ECO:0000256" key="4">
    <source>
        <dbReference type="ARBA" id="ARBA00022692"/>
    </source>
</evidence>
<evidence type="ECO:0000256" key="7">
    <source>
        <dbReference type="SAM" id="MobiDB-lite"/>
    </source>
</evidence>
<evidence type="ECO:0000256" key="5">
    <source>
        <dbReference type="ARBA" id="ARBA00022989"/>
    </source>
</evidence>
<keyword evidence="5 8" id="KW-1133">Transmembrane helix</keyword>
<evidence type="ECO:0008006" key="11">
    <source>
        <dbReference type="Google" id="ProtNLM"/>
    </source>
</evidence>
<feature type="region of interest" description="Disordered" evidence="7">
    <location>
        <begin position="546"/>
        <end position="585"/>
    </location>
</feature>
<dbReference type="InterPro" id="IPR022357">
    <property type="entry name" value="MIP_CS"/>
</dbReference>
<reference evidence="9" key="1">
    <citation type="submission" date="2022-01" db="EMBL/GenBank/DDBJ databases">
        <authorList>
            <person name="King R."/>
        </authorList>
    </citation>
    <scope>NUCLEOTIDE SEQUENCE</scope>
</reference>
<dbReference type="InterPro" id="IPR034294">
    <property type="entry name" value="Aquaporin_transptr"/>
</dbReference>
<dbReference type="Gene3D" id="1.20.1080.10">
    <property type="entry name" value="Glycerol uptake facilitator protein"/>
    <property type="match status" value="1"/>
</dbReference>
<feature type="region of interest" description="Disordered" evidence="7">
    <location>
        <begin position="270"/>
        <end position="296"/>
    </location>
</feature>
<evidence type="ECO:0000256" key="2">
    <source>
        <dbReference type="ARBA" id="ARBA00006175"/>
    </source>
</evidence>
<dbReference type="PRINTS" id="PR00783">
    <property type="entry name" value="MINTRINSICP"/>
</dbReference>
<keyword evidence="3" id="KW-0813">Transport</keyword>
<dbReference type="OrthoDB" id="3222at2759"/>
<organism evidence="9 10">
    <name type="scientific">Diabrotica balteata</name>
    <name type="common">Banded cucumber beetle</name>
    <dbReference type="NCBI Taxonomy" id="107213"/>
    <lineage>
        <taxon>Eukaryota</taxon>
        <taxon>Metazoa</taxon>
        <taxon>Ecdysozoa</taxon>
        <taxon>Arthropoda</taxon>
        <taxon>Hexapoda</taxon>
        <taxon>Insecta</taxon>
        <taxon>Pterygota</taxon>
        <taxon>Neoptera</taxon>
        <taxon>Endopterygota</taxon>
        <taxon>Coleoptera</taxon>
        <taxon>Polyphaga</taxon>
        <taxon>Cucujiformia</taxon>
        <taxon>Chrysomeloidea</taxon>
        <taxon>Chrysomelidae</taxon>
        <taxon>Galerucinae</taxon>
        <taxon>Diabroticina</taxon>
        <taxon>Diabroticites</taxon>
        <taxon>Diabrotica</taxon>
    </lineage>
</organism>
<dbReference type="AlphaFoldDB" id="A0A9N9SUQ1"/>
<dbReference type="PANTHER" id="PTHR19139:SF268">
    <property type="entry name" value="NEUROGENIC PROTEIN BIG BRAIN"/>
    <property type="match status" value="1"/>
</dbReference>
<protein>
    <recommendedName>
        <fullName evidence="11">Big brain</fullName>
    </recommendedName>
</protein>
<feature type="transmembrane region" description="Helical" evidence="8">
    <location>
        <begin position="243"/>
        <end position="262"/>
    </location>
</feature>
<keyword evidence="10" id="KW-1185">Reference proteome</keyword>
<accession>A0A9N9SUQ1</accession>
<evidence type="ECO:0000256" key="8">
    <source>
        <dbReference type="SAM" id="Phobius"/>
    </source>
</evidence>
<gene>
    <name evidence="9" type="ORF">DIABBA_LOCUS2272</name>
</gene>
<keyword evidence="4 8" id="KW-0812">Transmembrane</keyword>
<dbReference type="GO" id="GO:0015250">
    <property type="term" value="F:water channel activity"/>
    <property type="evidence" value="ECO:0007669"/>
    <property type="project" value="TreeGrafter"/>
</dbReference>
<dbReference type="Pfam" id="PF00230">
    <property type="entry name" value="MIP"/>
    <property type="match status" value="1"/>
</dbReference>
<dbReference type="PROSITE" id="PS00221">
    <property type="entry name" value="MIP"/>
    <property type="match status" value="1"/>
</dbReference>
<evidence type="ECO:0000256" key="3">
    <source>
        <dbReference type="ARBA" id="ARBA00022448"/>
    </source>
</evidence>
<sequence length="585" mass="64283">MDAQSFQTDQNIEYHLVTMFEKLENLRNDTVKTSEKSKIPLQVEIRTLEFWRAVISECLSSFIYVFIVCGAAAGSGVGAPISSVLLATALAAGFAMTSLTQCFGHISGAHINPAVSLAMGVIKRISFLRTLLFIVAQCGGGIAGAAFLYGVTIPGYQGNLSAAVVHSAGIAPWERFGIEFMLTFIVVFSYFISMDSYRKWTGTSSLTIGATYSACSFVSMPYLNPARSLGPSFVLNKWHNHWVYWLGPMCGGVAAGLIYEYIFNPRRQRKPKEAADEESSSIRSDDIDTFDDIEKPTPPKFHGSNFNNFRGGAASSSNYCGSLYSAPAAKLERGESIYGGTKSLYCNSPPLTRANLNRSQSVYAKSNTGIHKDLLPRPGPLVPTQSMYPLRINQQSHVTNQNVQNQLQQRTEGIYGVRGVTPGTANRPETHGATERQRDNYSTTERQLCDNYSTAERPRRENHAENSYSTRPAPSNSELTENKPVRGNRPESMYGVLGSQTRRIQSSVQSDDSSYSSYTATSSTRNAYNANNAGNYHNIIKPNTAGYTGRPCGSNENRQNQPGQPMVNGTNSNSYHHQHSPNPQY</sequence>
<keyword evidence="6 8" id="KW-0472">Membrane</keyword>
<dbReference type="InterPro" id="IPR000425">
    <property type="entry name" value="MIP"/>
</dbReference>
<dbReference type="SUPFAM" id="SSF81338">
    <property type="entry name" value="Aquaporin-like"/>
    <property type="match status" value="1"/>
</dbReference>
<dbReference type="CDD" id="cd00333">
    <property type="entry name" value="MIP"/>
    <property type="match status" value="1"/>
</dbReference>
<dbReference type="GO" id="GO:0005886">
    <property type="term" value="C:plasma membrane"/>
    <property type="evidence" value="ECO:0007669"/>
    <property type="project" value="TreeGrafter"/>
</dbReference>
<name>A0A9N9SUQ1_DIABA</name>
<evidence type="ECO:0000256" key="1">
    <source>
        <dbReference type="ARBA" id="ARBA00004141"/>
    </source>
</evidence>
<feature type="transmembrane region" description="Helical" evidence="8">
    <location>
        <begin position="50"/>
        <end position="73"/>
    </location>
</feature>
<evidence type="ECO:0000256" key="6">
    <source>
        <dbReference type="ARBA" id="ARBA00023136"/>
    </source>
</evidence>
<dbReference type="PANTHER" id="PTHR19139">
    <property type="entry name" value="AQUAPORIN TRANSPORTER"/>
    <property type="match status" value="1"/>
</dbReference>
<comment type="similarity">
    <text evidence="2">Belongs to the MIP/aquaporin (TC 1.A.8) family.</text>
</comment>
<feature type="transmembrane region" description="Helical" evidence="8">
    <location>
        <begin position="176"/>
        <end position="193"/>
    </location>
</feature>
<evidence type="ECO:0000313" key="10">
    <source>
        <dbReference type="Proteomes" id="UP001153709"/>
    </source>
</evidence>
<dbReference type="Proteomes" id="UP001153709">
    <property type="component" value="Chromosome 10"/>
</dbReference>
<dbReference type="FunFam" id="1.20.1080.10:FF:000026">
    <property type="entry name" value="Big brain"/>
    <property type="match status" value="1"/>
</dbReference>
<dbReference type="InterPro" id="IPR023271">
    <property type="entry name" value="Aquaporin-like"/>
</dbReference>
<comment type="subcellular location">
    <subcellularLocation>
        <location evidence="1">Membrane</location>
        <topology evidence="1">Multi-pass membrane protein</topology>
    </subcellularLocation>
</comment>
<feature type="compositionally biased region" description="Polar residues" evidence="7">
    <location>
        <begin position="554"/>
        <end position="585"/>
    </location>
</feature>
<feature type="compositionally biased region" description="Basic and acidic residues" evidence="7">
    <location>
        <begin position="428"/>
        <end position="439"/>
    </location>
</feature>
<feature type="compositionally biased region" description="Low complexity" evidence="7">
    <location>
        <begin position="505"/>
        <end position="527"/>
    </location>
</feature>
<feature type="compositionally biased region" description="Polar residues" evidence="7">
    <location>
        <begin position="465"/>
        <end position="479"/>
    </location>
</feature>
<feature type="transmembrane region" description="Helical" evidence="8">
    <location>
        <begin position="131"/>
        <end position="156"/>
    </location>
</feature>
<proteinExistence type="inferred from homology"/>
<feature type="compositionally biased region" description="Polar residues" evidence="7">
    <location>
        <begin position="440"/>
        <end position="454"/>
    </location>
</feature>
<feature type="transmembrane region" description="Helical" evidence="8">
    <location>
        <begin position="205"/>
        <end position="223"/>
    </location>
</feature>
<evidence type="ECO:0000313" key="9">
    <source>
        <dbReference type="EMBL" id="CAG9828346.1"/>
    </source>
</evidence>